<gene>
    <name evidence="8" type="ORF">CWS01_10355</name>
</gene>
<name>A0A2N0Z2I3_9BACI</name>
<evidence type="ECO:0000256" key="6">
    <source>
        <dbReference type="ARBA" id="ARBA00022898"/>
    </source>
</evidence>
<dbReference type="SUPFAM" id="SSF53383">
    <property type="entry name" value="PLP-dependent transferases"/>
    <property type="match status" value="1"/>
</dbReference>
<dbReference type="FunFam" id="3.40.640.10:FF:000053">
    <property type="entry name" value="Aminotransferase, class I"/>
    <property type="match status" value="1"/>
</dbReference>
<evidence type="ECO:0000313" key="9">
    <source>
        <dbReference type="Proteomes" id="UP000233375"/>
    </source>
</evidence>
<dbReference type="InterPro" id="IPR050859">
    <property type="entry name" value="Class-I_PLP-dep_aminotransf"/>
</dbReference>
<comment type="subunit">
    <text evidence="3">Homodimer.</text>
</comment>
<dbReference type="Gene3D" id="3.40.640.10">
    <property type="entry name" value="Type I PLP-dependent aspartate aminotransferase-like (Major domain)"/>
    <property type="match status" value="1"/>
</dbReference>
<proteinExistence type="inferred from homology"/>
<keyword evidence="4 8" id="KW-0032">Aminotransferase</keyword>
<evidence type="ECO:0000256" key="5">
    <source>
        <dbReference type="ARBA" id="ARBA00022679"/>
    </source>
</evidence>
<dbReference type="EMBL" id="PISE01000020">
    <property type="protein sequence ID" value="PKG23733.1"/>
    <property type="molecule type" value="Genomic_DNA"/>
</dbReference>
<dbReference type="PANTHER" id="PTHR42790:SF19">
    <property type="entry name" value="KYNURENINE_ALPHA-AMINOADIPATE AMINOTRANSFERASE, MITOCHONDRIAL"/>
    <property type="match status" value="1"/>
</dbReference>
<evidence type="ECO:0000256" key="4">
    <source>
        <dbReference type="ARBA" id="ARBA00022576"/>
    </source>
</evidence>
<accession>A0A2N0Z2I3</accession>
<dbReference type="GO" id="GO:0030170">
    <property type="term" value="F:pyridoxal phosphate binding"/>
    <property type="evidence" value="ECO:0007669"/>
    <property type="project" value="InterPro"/>
</dbReference>
<dbReference type="OrthoDB" id="9802328at2"/>
<dbReference type="InterPro" id="IPR015422">
    <property type="entry name" value="PyrdxlP-dep_Trfase_small"/>
</dbReference>
<keyword evidence="5 8" id="KW-0808">Transferase</keyword>
<comment type="similarity">
    <text evidence="2">Belongs to the class-I pyridoxal-phosphate-dependent aminotransferase family.</text>
</comment>
<comment type="caution">
    <text evidence="8">The sequence shown here is derived from an EMBL/GenBank/DDBJ whole genome shotgun (WGS) entry which is preliminary data.</text>
</comment>
<dbReference type="RefSeq" id="WP_101177124.1">
    <property type="nucleotide sequence ID" value="NZ_PISE01000020.1"/>
</dbReference>
<evidence type="ECO:0000256" key="1">
    <source>
        <dbReference type="ARBA" id="ARBA00001933"/>
    </source>
</evidence>
<dbReference type="CDD" id="cd00609">
    <property type="entry name" value="AAT_like"/>
    <property type="match status" value="1"/>
</dbReference>
<dbReference type="InterPro" id="IPR015424">
    <property type="entry name" value="PyrdxlP-dep_Trfase"/>
</dbReference>
<dbReference type="Gene3D" id="3.90.1150.10">
    <property type="entry name" value="Aspartate Aminotransferase, domain 1"/>
    <property type="match status" value="1"/>
</dbReference>
<dbReference type="Proteomes" id="UP000233375">
    <property type="component" value="Unassembled WGS sequence"/>
</dbReference>
<evidence type="ECO:0000259" key="7">
    <source>
        <dbReference type="Pfam" id="PF00155"/>
    </source>
</evidence>
<protein>
    <submittedName>
        <fullName evidence="8">PLP-dependent aminotransferase family protein</fullName>
    </submittedName>
</protein>
<comment type="cofactor">
    <cofactor evidence="1">
        <name>pyridoxal 5'-phosphate</name>
        <dbReference type="ChEBI" id="CHEBI:597326"/>
    </cofactor>
</comment>
<dbReference type="AlphaFoldDB" id="A0A2N0Z2I3"/>
<keyword evidence="9" id="KW-1185">Reference proteome</keyword>
<evidence type="ECO:0000256" key="2">
    <source>
        <dbReference type="ARBA" id="ARBA00007441"/>
    </source>
</evidence>
<dbReference type="GO" id="GO:1901605">
    <property type="term" value="P:alpha-amino acid metabolic process"/>
    <property type="evidence" value="ECO:0007669"/>
    <property type="project" value="TreeGrafter"/>
</dbReference>
<reference evidence="8 9" key="1">
    <citation type="journal article" date="2003" name="Int. J. Syst. Evol. Microbiol.">
        <title>Bacillus nealsonii sp. nov., isolated from a spacecraft-assembly facility, whose spores are gamma-radiation resistant.</title>
        <authorList>
            <person name="Venkateswaran K."/>
            <person name="Kempf M."/>
            <person name="Chen F."/>
            <person name="Satomi M."/>
            <person name="Nicholson W."/>
            <person name="Kern R."/>
        </authorList>
    </citation>
    <scope>NUCLEOTIDE SEQUENCE [LARGE SCALE GENOMIC DNA]</scope>
    <source>
        <strain evidence="8 9">FO-92</strain>
    </source>
</reference>
<keyword evidence="6" id="KW-0663">Pyridoxal phosphate</keyword>
<dbReference type="InterPro" id="IPR004839">
    <property type="entry name" value="Aminotransferase_I/II_large"/>
</dbReference>
<dbReference type="Pfam" id="PF00155">
    <property type="entry name" value="Aminotran_1_2"/>
    <property type="match status" value="1"/>
</dbReference>
<dbReference type="GO" id="GO:0008483">
    <property type="term" value="F:transaminase activity"/>
    <property type="evidence" value="ECO:0007669"/>
    <property type="project" value="UniProtKB-KW"/>
</dbReference>
<evidence type="ECO:0000313" key="8">
    <source>
        <dbReference type="EMBL" id="PKG23733.1"/>
    </source>
</evidence>
<sequence>MNYSLFFPENVKKALQNDPPGAWMSVLPEGCIRLNSGYPAPNLVPAQQIKAAVGTLIKEEQDLPFHYIGSSHTASLPQQIQKRLESRGINVCEEELLITSGACQGIDLIARSLLDEEAVIAVEAPTYMEALEIFKNYTNHIIDIPVDEYGLNTDQLEEMLEERKQARLPMPRFLYTIPTFHNPTGTTMPLKRRKHMLKLADKYDFLIVEDDAYGELSFYESVTPCKAIDDEGRVLYVGSLSKVIAPGMRIGWIVGAQELISVFDWFKKDLGHPFSHATIAAYLEGNSLEDRLHLLREVYQARCQTMLKALKEYLPAPITWNVPEGGYFIWVKTPGIDTQQLLEQALAIGVAYVPGKYFFLHQKEGIEYLRFSFSYAEEQDMVEGIRRLGELLAPYYN</sequence>
<feature type="domain" description="Aminotransferase class I/classII large" evidence="7">
    <location>
        <begin position="48"/>
        <end position="387"/>
    </location>
</feature>
<evidence type="ECO:0000256" key="3">
    <source>
        <dbReference type="ARBA" id="ARBA00011738"/>
    </source>
</evidence>
<organism evidence="8 9">
    <name type="scientific">Niallia nealsonii</name>
    <dbReference type="NCBI Taxonomy" id="115979"/>
    <lineage>
        <taxon>Bacteria</taxon>
        <taxon>Bacillati</taxon>
        <taxon>Bacillota</taxon>
        <taxon>Bacilli</taxon>
        <taxon>Bacillales</taxon>
        <taxon>Bacillaceae</taxon>
        <taxon>Niallia</taxon>
    </lineage>
</organism>
<dbReference type="PANTHER" id="PTHR42790">
    <property type="entry name" value="AMINOTRANSFERASE"/>
    <property type="match status" value="1"/>
</dbReference>
<dbReference type="InterPro" id="IPR015421">
    <property type="entry name" value="PyrdxlP-dep_Trfase_major"/>
</dbReference>